<protein>
    <submittedName>
        <fullName evidence="1">Uncharacterized protein</fullName>
    </submittedName>
</protein>
<accession>A0A330G538</accession>
<dbReference type="AlphaFoldDB" id="A0A330G538"/>
<evidence type="ECO:0000313" key="1">
    <source>
        <dbReference type="EMBL" id="RAZ62019.1"/>
    </source>
</evidence>
<sequence>MTKKQKVLLALAALVMIVNAIYFYARYHSTYNIKCNAYVTYQIQQEEFSYDVVITMDLRNDASGLFGAEGTMRKGKSSWTLNRDVVFNYHRLQTNDIRLDNVRIIKYGRDNAPDDVFDRNFISLKDEAGRTISLGKVMNGYVVGTLRAPVFTCLAH</sequence>
<evidence type="ECO:0000313" key="2">
    <source>
        <dbReference type="Proteomes" id="UP000251576"/>
    </source>
</evidence>
<dbReference type="EMBL" id="QMDH01000069">
    <property type="protein sequence ID" value="RAZ62019.1"/>
    <property type="molecule type" value="Genomic_DNA"/>
</dbReference>
<gene>
    <name evidence="1" type="ORF">DP202_24950</name>
</gene>
<name>A0A330G538_ENTCL</name>
<dbReference type="RefSeq" id="WP_112781979.1">
    <property type="nucleotide sequence ID" value="NZ_CABMNQ010000069.1"/>
</dbReference>
<reference evidence="1 2" key="1">
    <citation type="submission" date="2018-06" db="EMBL/GenBank/DDBJ databases">
        <title>ACT-28, a chromosomally-encoded AmpC with carbapenemase activity from Enterobacter kobei.</title>
        <authorList>
            <person name="Jousset A.B."/>
            <person name="Oueslati S."/>
            <person name="Bernabeu S."/>
            <person name="Takissian J."/>
            <person name="Creton E."/>
            <person name="Vogel A."/>
            <person name="Cotellon G."/>
            <person name="Bonnin R.A."/>
            <person name="Dortet L."/>
            <person name="Naas T."/>
        </authorList>
    </citation>
    <scope>NUCLEOTIDE SEQUENCE [LARGE SCALE GENOMIC DNA]</scope>
    <source>
        <strain evidence="1 2">99B3</strain>
    </source>
</reference>
<proteinExistence type="predicted"/>
<organism evidence="1 2">
    <name type="scientific">Enterobacter cloacae</name>
    <dbReference type="NCBI Taxonomy" id="550"/>
    <lineage>
        <taxon>Bacteria</taxon>
        <taxon>Pseudomonadati</taxon>
        <taxon>Pseudomonadota</taxon>
        <taxon>Gammaproteobacteria</taxon>
        <taxon>Enterobacterales</taxon>
        <taxon>Enterobacteriaceae</taxon>
        <taxon>Enterobacter</taxon>
        <taxon>Enterobacter cloacae complex</taxon>
    </lineage>
</organism>
<dbReference type="Proteomes" id="UP000251576">
    <property type="component" value="Unassembled WGS sequence"/>
</dbReference>
<comment type="caution">
    <text evidence="1">The sequence shown here is derived from an EMBL/GenBank/DDBJ whole genome shotgun (WGS) entry which is preliminary data.</text>
</comment>